<dbReference type="GeneID" id="109486797"/>
<evidence type="ECO:0000313" key="3">
    <source>
        <dbReference type="RefSeq" id="XP_019646248.1"/>
    </source>
</evidence>
<reference evidence="3" key="1">
    <citation type="submission" date="2025-08" db="UniProtKB">
        <authorList>
            <consortium name="RefSeq"/>
        </authorList>
    </citation>
    <scope>IDENTIFICATION</scope>
    <source>
        <tissue evidence="3">Gonad</tissue>
    </source>
</reference>
<keyword evidence="2" id="KW-1185">Reference proteome</keyword>
<proteinExistence type="predicted"/>
<evidence type="ECO:0000313" key="2">
    <source>
        <dbReference type="Proteomes" id="UP000515135"/>
    </source>
</evidence>
<organism evidence="2 3">
    <name type="scientific">Branchiostoma belcheri</name>
    <name type="common">Amphioxus</name>
    <dbReference type="NCBI Taxonomy" id="7741"/>
    <lineage>
        <taxon>Eukaryota</taxon>
        <taxon>Metazoa</taxon>
        <taxon>Chordata</taxon>
        <taxon>Cephalochordata</taxon>
        <taxon>Leptocardii</taxon>
        <taxon>Amphioxiformes</taxon>
        <taxon>Branchiostomatidae</taxon>
        <taxon>Branchiostoma</taxon>
    </lineage>
</organism>
<name>A0A6P5A9H5_BRABE</name>
<dbReference type="RefSeq" id="XP_019646248.1">
    <property type="nucleotide sequence ID" value="XM_019790689.1"/>
</dbReference>
<sequence>MEDIQEDLKVPEWFQRYRNAHQRQLSYKDKAQELRMSLLQQNQQTLSYALERVRQVEFSGKHAVKPEQDFQLGTNGPAAFPTRSVSNRFHFKQKSPRRLDPIKDAGRTRGAKHKGQQKGQQSGEETSVTHQVIDAYRKILLPSCSIPPLHGQWLPQRATEKSLRKGTDKQTIMFVHGNQMVWNAVEQPNQTIPSVTE</sequence>
<protein>
    <submittedName>
        <fullName evidence="3">Uncharacterized protein LOC109486797</fullName>
    </submittedName>
</protein>
<evidence type="ECO:0000256" key="1">
    <source>
        <dbReference type="SAM" id="MobiDB-lite"/>
    </source>
</evidence>
<dbReference type="AlphaFoldDB" id="A0A6P5A9H5"/>
<dbReference type="KEGG" id="bbel:109486797"/>
<accession>A0A6P5A9H5</accession>
<gene>
    <name evidence="3" type="primary">LOC109486797</name>
</gene>
<feature type="region of interest" description="Disordered" evidence="1">
    <location>
        <begin position="68"/>
        <end position="128"/>
    </location>
</feature>
<dbReference type="OrthoDB" id="10280082at2759"/>
<dbReference type="Proteomes" id="UP000515135">
    <property type="component" value="Unplaced"/>
</dbReference>
<feature type="compositionally biased region" description="Basic and acidic residues" evidence="1">
    <location>
        <begin position="97"/>
        <end position="107"/>
    </location>
</feature>